<keyword evidence="10" id="KW-0966">Cell projection</keyword>
<reference evidence="10" key="1">
    <citation type="submission" date="2015-04" db="EMBL/GenBank/DDBJ databases">
        <title>Formation of a single polar flagellum by lateral and polar bacterial flagellar gene sets.</title>
        <authorList>
            <person name="Maruyama Y."/>
            <person name="Kobayashi M."/>
            <person name="Murata K."/>
            <person name="Hashimoto W."/>
        </authorList>
    </citation>
    <scope>NUCLEOTIDE SEQUENCE</scope>
    <source>
        <strain evidence="10">A1</strain>
    </source>
</reference>
<protein>
    <recommendedName>
        <fullName evidence="3 6">Flagellar basal-body rod protein FlgC</fullName>
    </recommendedName>
</protein>
<keyword evidence="4 6" id="KW-0975">Bacterial flagellum</keyword>
<evidence type="ECO:0000256" key="5">
    <source>
        <dbReference type="ARBA" id="ARBA00025933"/>
    </source>
</evidence>
<evidence type="ECO:0000256" key="3">
    <source>
        <dbReference type="ARBA" id="ARBA00017941"/>
    </source>
</evidence>
<organism evidence="10">
    <name type="scientific">Sphingomonas sp. A1</name>
    <dbReference type="NCBI Taxonomy" id="90322"/>
    <lineage>
        <taxon>Bacteria</taxon>
        <taxon>Pseudomonadati</taxon>
        <taxon>Pseudomonadota</taxon>
        <taxon>Alphaproteobacteria</taxon>
        <taxon>Sphingomonadales</taxon>
        <taxon>Sphingomonadaceae</taxon>
        <taxon>Sphingomonas</taxon>
    </lineage>
</organism>
<comment type="similarity">
    <text evidence="2">Belongs to the flagella basal body rod proteins family.</text>
</comment>
<evidence type="ECO:0000256" key="2">
    <source>
        <dbReference type="ARBA" id="ARBA00009677"/>
    </source>
</evidence>
<dbReference type="InterPro" id="IPR006299">
    <property type="entry name" value="FlgC"/>
</dbReference>
<dbReference type="Pfam" id="PF06429">
    <property type="entry name" value="Flg_bbr_C"/>
    <property type="match status" value="1"/>
</dbReference>
<evidence type="ECO:0000313" key="10">
    <source>
        <dbReference type="EMBL" id="BAQ18866.1"/>
    </source>
</evidence>
<dbReference type="InterPro" id="IPR010930">
    <property type="entry name" value="Flg_bb/hook_C_dom"/>
</dbReference>
<gene>
    <name evidence="10" type="primary">flgC</name>
</gene>
<dbReference type="PANTHER" id="PTHR30435">
    <property type="entry name" value="FLAGELLAR PROTEIN"/>
    <property type="match status" value="1"/>
</dbReference>
<dbReference type="GO" id="GO:0071978">
    <property type="term" value="P:bacterial-type flagellum-dependent swarming motility"/>
    <property type="evidence" value="ECO:0007669"/>
    <property type="project" value="TreeGrafter"/>
</dbReference>
<evidence type="ECO:0000259" key="9">
    <source>
        <dbReference type="Pfam" id="PF06429"/>
    </source>
</evidence>
<evidence type="ECO:0000256" key="7">
    <source>
        <dbReference type="SAM" id="MobiDB-lite"/>
    </source>
</evidence>
<proteinExistence type="inferred from homology"/>
<feature type="compositionally biased region" description="Low complexity" evidence="7">
    <location>
        <begin position="51"/>
        <end position="71"/>
    </location>
</feature>
<keyword evidence="10" id="KW-0282">Flagellum</keyword>
<dbReference type="GO" id="GO:0030694">
    <property type="term" value="C:bacterial-type flagellum basal body, rod"/>
    <property type="evidence" value="ECO:0007669"/>
    <property type="project" value="UniProtKB-UniRule"/>
</dbReference>
<sequence length="224" mass="25062">MRCKGRRSRCRWRPLRRRTSAARQRERTLTSCTAPKRSRVLTATRWTWTWSAPTSPRTPRSTRPTSRSSTTCSRQWDRPCRASKRRRYTMSMMKVFQIAGSALTAQSVRLNTTASNLANADSVAGPDGQPYRAKEVVFQATQMGDGYSQGVKVNGVVESAAPLRMNYDPSNPAADANGYVAMPNVDVVEEMTNMISASRNYQNNVEVMNTAKTLMQKTLTIGQV</sequence>
<dbReference type="EMBL" id="LC043073">
    <property type="protein sequence ID" value="BAQ18866.1"/>
    <property type="molecule type" value="Genomic_DNA"/>
</dbReference>
<accession>A0A0A8K7Y8</accession>
<dbReference type="Pfam" id="PF00460">
    <property type="entry name" value="Flg_bb_rod"/>
    <property type="match status" value="1"/>
</dbReference>
<comment type="subunit">
    <text evidence="5 6">The basal body constitutes a major portion of the flagellar organelle and consists of four rings (L,P,S, and M) mounted on a central rod. The rod consists of about 26 subunits of FlgG in the distal portion, and FlgB, FlgC and FlgF are thought to build up the proximal portion of the rod with about 6 subunits each.</text>
</comment>
<dbReference type="PANTHER" id="PTHR30435:SF2">
    <property type="entry name" value="FLAGELLAR BASAL-BODY ROD PROTEIN FLGC"/>
    <property type="match status" value="1"/>
</dbReference>
<evidence type="ECO:0000256" key="4">
    <source>
        <dbReference type="ARBA" id="ARBA00023143"/>
    </source>
</evidence>
<evidence type="ECO:0000259" key="8">
    <source>
        <dbReference type="Pfam" id="PF00460"/>
    </source>
</evidence>
<dbReference type="NCBIfam" id="TIGR01395">
    <property type="entry name" value="FlgC"/>
    <property type="match status" value="1"/>
</dbReference>
<dbReference type="InterPro" id="IPR019776">
    <property type="entry name" value="Flagellar_basal_body_rod_CS"/>
</dbReference>
<dbReference type="PROSITE" id="PS00588">
    <property type="entry name" value="FLAGELLA_BB_ROD"/>
    <property type="match status" value="1"/>
</dbReference>
<name>A0A0A8K7Y8_9SPHN</name>
<comment type="subcellular location">
    <subcellularLocation>
        <location evidence="1 6">Bacterial flagellum basal body</location>
    </subcellularLocation>
</comment>
<feature type="domain" description="Flagellar basal body rod protein N-terminal" evidence="8">
    <location>
        <begin position="97"/>
        <end position="125"/>
    </location>
</feature>
<keyword evidence="10" id="KW-0969">Cilium</keyword>
<dbReference type="InterPro" id="IPR001444">
    <property type="entry name" value="Flag_bb_rod_N"/>
</dbReference>
<feature type="domain" description="Flagellar basal-body/hook protein C-terminal" evidence="9">
    <location>
        <begin position="177"/>
        <end position="220"/>
    </location>
</feature>
<dbReference type="AlphaFoldDB" id="A0A0A8K7Y8"/>
<evidence type="ECO:0000256" key="1">
    <source>
        <dbReference type="ARBA" id="ARBA00004117"/>
    </source>
</evidence>
<feature type="region of interest" description="Disordered" evidence="7">
    <location>
        <begin position="51"/>
        <end position="76"/>
    </location>
</feature>
<evidence type="ECO:0000256" key="6">
    <source>
        <dbReference type="RuleBase" id="RU362062"/>
    </source>
</evidence>